<dbReference type="Pfam" id="PF14092">
    <property type="entry name" value="DUF4270"/>
    <property type="match status" value="1"/>
</dbReference>
<dbReference type="AlphaFoldDB" id="A0A502HEZ8"/>
<gene>
    <name evidence="1" type="ORF">EAH73_00615</name>
</gene>
<sequence>MQFLNKAHHSTSRPRTGAGLLGLLLALVLLAGCKKGEGINDSLPAPAAVNRLAFFTDTVTVRTSTVLIDSIISSNNSGLAVGRYVDPVFGTVTGRGYVSFTLDNPLVPDQTQVYDSLALDVASDAYRYGDSTKVQRMEVHQLPNALRTDGKPYYTKDDVPYSSTVLGQRQYRTNGKVKSLHIRLSDVLGRTLWNAGQTNQLDAQEQLGRYLNGLALTPGANDNGAILRFGAAVVLRLYHHVANDPATVLTYTFTGGGSATPHFYHLETNRAGTALAGLTAFRQSLSSTATGNRSFVQGTLGVYTRVEFPYLRSLNQFGSSLVLNSASLQLAVPGAAQNNAASRLPTLGTALTNSSNQLRAPYESNPGVQPPNTVMATVATSAQTNLPQAAYTLNMFSYVQGVLAGTIENNGLLLSPDVNPLIFEGAALGNQVNTAAPLQFKIYYTRIVE</sequence>
<dbReference type="OrthoDB" id="1092930at2"/>
<reference evidence="1 2" key="1">
    <citation type="journal article" date="2019" name="Environ. Microbiol.">
        <title>Species interactions and distinct microbial communities in high Arctic permafrost affected cryosols are associated with the CH4 and CO2 gas fluxes.</title>
        <authorList>
            <person name="Altshuler I."/>
            <person name="Hamel J."/>
            <person name="Turney S."/>
            <person name="Magnuson E."/>
            <person name="Levesque R."/>
            <person name="Greer C."/>
            <person name="Whyte L.G."/>
        </authorList>
    </citation>
    <scope>NUCLEOTIDE SEQUENCE [LARGE SCALE GENOMIC DNA]</scope>
    <source>
        <strain evidence="1 2">S9.2P</strain>
    </source>
</reference>
<dbReference type="EMBL" id="RCYZ01000001">
    <property type="protein sequence ID" value="TPG71790.1"/>
    <property type="molecule type" value="Genomic_DNA"/>
</dbReference>
<dbReference type="InterPro" id="IPR025366">
    <property type="entry name" value="DUF4270"/>
</dbReference>
<dbReference type="RefSeq" id="WP_140464373.1">
    <property type="nucleotide sequence ID" value="NZ_RCYZ01000001.1"/>
</dbReference>
<accession>A0A502HEZ8</accession>
<protein>
    <submittedName>
        <fullName evidence="1">DUF4270 family protein</fullName>
    </submittedName>
</protein>
<keyword evidence="2" id="KW-1185">Reference proteome</keyword>
<name>A0A502HEZ8_9BACT</name>
<evidence type="ECO:0000313" key="1">
    <source>
        <dbReference type="EMBL" id="TPG71790.1"/>
    </source>
</evidence>
<organism evidence="1 2">
    <name type="scientific">Hymenobacter nivis</name>
    <dbReference type="NCBI Taxonomy" id="1850093"/>
    <lineage>
        <taxon>Bacteria</taxon>
        <taxon>Pseudomonadati</taxon>
        <taxon>Bacteroidota</taxon>
        <taxon>Cytophagia</taxon>
        <taxon>Cytophagales</taxon>
        <taxon>Hymenobacteraceae</taxon>
        <taxon>Hymenobacter</taxon>
    </lineage>
</organism>
<evidence type="ECO:0000313" key="2">
    <source>
        <dbReference type="Proteomes" id="UP000317646"/>
    </source>
</evidence>
<proteinExistence type="predicted"/>
<comment type="caution">
    <text evidence="1">The sequence shown here is derived from an EMBL/GenBank/DDBJ whole genome shotgun (WGS) entry which is preliminary data.</text>
</comment>
<dbReference type="PROSITE" id="PS51257">
    <property type="entry name" value="PROKAR_LIPOPROTEIN"/>
    <property type="match status" value="1"/>
</dbReference>
<dbReference type="Proteomes" id="UP000317646">
    <property type="component" value="Unassembled WGS sequence"/>
</dbReference>